<dbReference type="Proteomes" id="UP000314294">
    <property type="component" value="Unassembled WGS sequence"/>
</dbReference>
<comment type="caution">
    <text evidence="2">The sequence shown here is derived from an EMBL/GenBank/DDBJ whole genome shotgun (WGS) entry which is preliminary data.</text>
</comment>
<evidence type="ECO:0000256" key="1">
    <source>
        <dbReference type="SAM" id="MobiDB-lite"/>
    </source>
</evidence>
<gene>
    <name evidence="2" type="ORF">EYF80_041555</name>
</gene>
<reference evidence="2 3" key="1">
    <citation type="submission" date="2019-03" db="EMBL/GenBank/DDBJ databases">
        <title>First draft genome of Liparis tanakae, snailfish: a comprehensive survey of snailfish specific genes.</title>
        <authorList>
            <person name="Kim W."/>
            <person name="Song I."/>
            <person name="Jeong J.-H."/>
            <person name="Kim D."/>
            <person name="Kim S."/>
            <person name="Ryu S."/>
            <person name="Song J.Y."/>
            <person name="Lee S.K."/>
        </authorList>
    </citation>
    <scope>NUCLEOTIDE SEQUENCE [LARGE SCALE GENOMIC DNA]</scope>
    <source>
        <tissue evidence="2">Muscle</tissue>
    </source>
</reference>
<protein>
    <submittedName>
        <fullName evidence="2">Uncharacterized protein</fullName>
    </submittedName>
</protein>
<dbReference type="AlphaFoldDB" id="A0A4Z2G4R8"/>
<dbReference type="EMBL" id="SRLO01000705">
    <property type="protein sequence ID" value="TNN48241.1"/>
    <property type="molecule type" value="Genomic_DNA"/>
</dbReference>
<evidence type="ECO:0000313" key="2">
    <source>
        <dbReference type="EMBL" id="TNN48241.1"/>
    </source>
</evidence>
<keyword evidence="3" id="KW-1185">Reference proteome</keyword>
<accession>A0A4Z2G4R8</accession>
<sequence>MLSLLGEEAESRGGGNTVEEKKKKLFSNNNSINALFLHLKGRDGWLRPPPLAAMMLSVYSVYGARDLISAGVEDTVSSLKKPSVFWIRTM</sequence>
<name>A0A4Z2G4R8_9TELE</name>
<feature type="region of interest" description="Disordered" evidence="1">
    <location>
        <begin position="1"/>
        <end position="22"/>
    </location>
</feature>
<organism evidence="2 3">
    <name type="scientific">Liparis tanakae</name>
    <name type="common">Tanaka's snailfish</name>
    <dbReference type="NCBI Taxonomy" id="230148"/>
    <lineage>
        <taxon>Eukaryota</taxon>
        <taxon>Metazoa</taxon>
        <taxon>Chordata</taxon>
        <taxon>Craniata</taxon>
        <taxon>Vertebrata</taxon>
        <taxon>Euteleostomi</taxon>
        <taxon>Actinopterygii</taxon>
        <taxon>Neopterygii</taxon>
        <taxon>Teleostei</taxon>
        <taxon>Neoteleostei</taxon>
        <taxon>Acanthomorphata</taxon>
        <taxon>Eupercaria</taxon>
        <taxon>Perciformes</taxon>
        <taxon>Cottioidei</taxon>
        <taxon>Cottales</taxon>
        <taxon>Liparidae</taxon>
        <taxon>Liparis</taxon>
    </lineage>
</organism>
<evidence type="ECO:0000313" key="3">
    <source>
        <dbReference type="Proteomes" id="UP000314294"/>
    </source>
</evidence>
<proteinExistence type="predicted"/>